<sequence>MKAGTIIAIVSNDDVLHPQSGKSIGQSPLRLKSELQIQGWAACAIANAKIIKAERLQSILQPDWEQPSRETLPNINRQRIEHFNLPGKTKRTHANVNSP</sequence>
<organism evidence="1 2">
    <name type="scientific">Streblomastix strix</name>
    <dbReference type="NCBI Taxonomy" id="222440"/>
    <lineage>
        <taxon>Eukaryota</taxon>
        <taxon>Metamonada</taxon>
        <taxon>Preaxostyla</taxon>
        <taxon>Oxymonadida</taxon>
        <taxon>Streblomastigidae</taxon>
        <taxon>Streblomastix</taxon>
    </lineage>
</organism>
<accession>A0A5J4UGP0</accession>
<proteinExistence type="predicted"/>
<dbReference type="Proteomes" id="UP000324800">
    <property type="component" value="Unassembled WGS sequence"/>
</dbReference>
<comment type="caution">
    <text evidence="1">The sequence shown here is derived from an EMBL/GenBank/DDBJ whole genome shotgun (WGS) entry which is preliminary data.</text>
</comment>
<protein>
    <submittedName>
        <fullName evidence="1">Uncharacterized protein</fullName>
    </submittedName>
</protein>
<reference evidence="1 2" key="1">
    <citation type="submission" date="2019-03" db="EMBL/GenBank/DDBJ databases">
        <title>Single cell metagenomics reveals metabolic interactions within the superorganism composed of flagellate Streblomastix strix and complex community of Bacteroidetes bacteria on its surface.</title>
        <authorList>
            <person name="Treitli S.C."/>
            <person name="Kolisko M."/>
            <person name="Husnik F."/>
            <person name="Keeling P."/>
            <person name="Hampl V."/>
        </authorList>
    </citation>
    <scope>NUCLEOTIDE SEQUENCE [LARGE SCALE GENOMIC DNA]</scope>
    <source>
        <strain evidence="1">ST1C</strain>
    </source>
</reference>
<gene>
    <name evidence="1" type="ORF">EZS28_035079</name>
</gene>
<dbReference type="EMBL" id="SNRW01016412">
    <property type="protein sequence ID" value="KAA6369394.1"/>
    <property type="molecule type" value="Genomic_DNA"/>
</dbReference>
<dbReference type="AlphaFoldDB" id="A0A5J4UGP0"/>
<feature type="non-terminal residue" evidence="1">
    <location>
        <position position="99"/>
    </location>
</feature>
<name>A0A5J4UGP0_9EUKA</name>
<evidence type="ECO:0000313" key="1">
    <source>
        <dbReference type="EMBL" id="KAA6369394.1"/>
    </source>
</evidence>
<evidence type="ECO:0000313" key="2">
    <source>
        <dbReference type="Proteomes" id="UP000324800"/>
    </source>
</evidence>